<comment type="caution">
    <text evidence="9">The sequence shown here is derived from an EMBL/GenBank/DDBJ whole genome shotgun (WGS) entry which is preliminary data.</text>
</comment>
<comment type="similarity">
    <text evidence="2">Belongs to the SCC4/mau-2 family.</text>
</comment>
<keyword evidence="6" id="KW-0539">Nucleus</keyword>
<dbReference type="GO" id="GO:0007064">
    <property type="term" value="P:mitotic sister chromatid cohesion"/>
    <property type="evidence" value="ECO:0007669"/>
    <property type="project" value="InterPro"/>
</dbReference>
<evidence type="ECO:0000256" key="1">
    <source>
        <dbReference type="ARBA" id="ARBA00004123"/>
    </source>
</evidence>
<dbReference type="GO" id="GO:0005634">
    <property type="term" value="C:nucleus"/>
    <property type="evidence" value="ECO:0007669"/>
    <property type="project" value="UniProtKB-SubCell"/>
</dbReference>
<evidence type="ECO:0000256" key="8">
    <source>
        <dbReference type="SAM" id="MobiDB-lite"/>
    </source>
</evidence>
<evidence type="ECO:0000313" key="9">
    <source>
        <dbReference type="EMBL" id="KAI8577504.1"/>
    </source>
</evidence>
<comment type="subcellular location">
    <subcellularLocation>
        <location evidence="1">Nucleus</location>
    </subcellularLocation>
</comment>
<accession>A0AAD5E6C3</accession>
<dbReference type="InterPro" id="IPR019440">
    <property type="entry name" value="MAU2"/>
</dbReference>
<keyword evidence="3" id="KW-0132">Cell division</keyword>
<evidence type="ECO:0000256" key="2">
    <source>
        <dbReference type="ARBA" id="ARBA00008585"/>
    </source>
</evidence>
<evidence type="ECO:0000256" key="6">
    <source>
        <dbReference type="ARBA" id="ARBA00023242"/>
    </source>
</evidence>
<reference evidence="9" key="1">
    <citation type="submission" date="2021-06" db="EMBL/GenBank/DDBJ databases">
        <authorList>
            <consortium name="DOE Joint Genome Institute"/>
            <person name="Mondo S.J."/>
            <person name="Amses K.R."/>
            <person name="Simmons D.R."/>
            <person name="Longcore J.E."/>
            <person name="Seto K."/>
            <person name="Alves G.H."/>
            <person name="Bonds A.E."/>
            <person name="Quandt C.A."/>
            <person name="Davis W.J."/>
            <person name="Chang Y."/>
            <person name="Letcher P.M."/>
            <person name="Powell M.J."/>
            <person name="Kuo A."/>
            <person name="Labutti K."/>
            <person name="Pangilinan J."/>
            <person name="Andreopoulos W."/>
            <person name="Tritt A."/>
            <person name="Riley R."/>
            <person name="Hundley H."/>
            <person name="Johnson J."/>
            <person name="Lipzen A."/>
            <person name="Barry K."/>
            <person name="Berbee M.L."/>
            <person name="Buchler N.E."/>
            <person name="Grigoriev I.V."/>
            <person name="Spatafora J.W."/>
            <person name="Stajich J.E."/>
            <person name="James T.Y."/>
        </authorList>
    </citation>
    <scope>NUCLEOTIDE SEQUENCE</scope>
    <source>
        <strain evidence="9">AG</strain>
    </source>
</reference>
<keyword evidence="7" id="KW-0131">Cell cycle</keyword>
<keyword evidence="5" id="KW-0159">Chromosome partition</keyword>
<proteinExistence type="inferred from homology"/>
<dbReference type="GO" id="GO:0051301">
    <property type="term" value="P:cell division"/>
    <property type="evidence" value="ECO:0007669"/>
    <property type="project" value="UniProtKB-KW"/>
</dbReference>
<evidence type="ECO:0000313" key="10">
    <source>
        <dbReference type="Proteomes" id="UP001206595"/>
    </source>
</evidence>
<dbReference type="RefSeq" id="XP_051442508.1">
    <property type="nucleotide sequence ID" value="XM_051590804.1"/>
</dbReference>
<evidence type="ECO:0000256" key="3">
    <source>
        <dbReference type="ARBA" id="ARBA00022618"/>
    </source>
</evidence>
<feature type="region of interest" description="Disordered" evidence="8">
    <location>
        <begin position="1"/>
        <end position="25"/>
    </location>
</feature>
<dbReference type="PANTHER" id="PTHR21394">
    <property type="entry name" value="MAU2 CHROMATID COHESION FACTOR HOMOLOG"/>
    <property type="match status" value="1"/>
</dbReference>
<protein>
    <submittedName>
        <fullName evidence="9">Uncharacterized protein</fullName>
    </submittedName>
</protein>
<keyword evidence="4" id="KW-0498">Mitosis</keyword>
<dbReference type="Proteomes" id="UP001206595">
    <property type="component" value="Unassembled WGS sequence"/>
</dbReference>
<dbReference type="AlphaFoldDB" id="A0AAD5E6C3"/>
<dbReference type="GO" id="GO:0007059">
    <property type="term" value="P:chromosome segregation"/>
    <property type="evidence" value="ECO:0007669"/>
    <property type="project" value="UniProtKB-KW"/>
</dbReference>
<dbReference type="GeneID" id="75916147"/>
<evidence type="ECO:0000256" key="4">
    <source>
        <dbReference type="ARBA" id="ARBA00022776"/>
    </source>
</evidence>
<organism evidence="9 10">
    <name type="scientific">Umbelopsis ramanniana AG</name>
    <dbReference type="NCBI Taxonomy" id="1314678"/>
    <lineage>
        <taxon>Eukaryota</taxon>
        <taxon>Fungi</taxon>
        <taxon>Fungi incertae sedis</taxon>
        <taxon>Mucoromycota</taxon>
        <taxon>Mucoromycotina</taxon>
        <taxon>Umbelopsidomycetes</taxon>
        <taxon>Umbelopsidales</taxon>
        <taxon>Umbelopsidaceae</taxon>
        <taxon>Umbelopsis</taxon>
    </lineage>
</organism>
<sequence length="372" mass="41393">MQSIVPAKRKKKRQSQKPSSTKATASDSHTLHWALCDFYLESSNLPPIFCQRSRATASSNTNSIETKRNVQYAISTLQDLLMTEITAKAELVSRLALAKLVIQYTKDWELADENLRMVFRKMSKGDRSQDTLGFEAINLRCQLLIKKGGASCRDGVRKILGAAIEQAKSRGRISWVYEFYLKMIEITGLNALQKECTDAINDGIILARTRGDEAMLAVFLLALARFSMTWNKINDMGLALTQVESICASQSSTATFQPIITHHQALSILYYTLSGNVRDAHSSARKANRMANVMSDDLTIPINIQEEGTESVDVIRIRWLSKTGIQAIHCLISGLSYLQDTSSTKAKDYFELGIATIAGESRQQTAANCQIH</sequence>
<dbReference type="EMBL" id="MU620940">
    <property type="protein sequence ID" value="KAI8577504.1"/>
    <property type="molecule type" value="Genomic_DNA"/>
</dbReference>
<evidence type="ECO:0000256" key="5">
    <source>
        <dbReference type="ARBA" id="ARBA00022829"/>
    </source>
</evidence>
<gene>
    <name evidence="9" type="ORF">K450DRAFT_251999</name>
</gene>
<name>A0AAD5E6C3_UMBRA</name>
<keyword evidence="10" id="KW-1185">Reference proteome</keyword>
<reference evidence="9" key="2">
    <citation type="journal article" date="2022" name="Proc. Natl. Acad. Sci. U.S.A.">
        <title>Diploid-dominant life cycles characterize the early evolution of Fungi.</title>
        <authorList>
            <person name="Amses K.R."/>
            <person name="Simmons D.R."/>
            <person name="Longcore J.E."/>
            <person name="Mondo S.J."/>
            <person name="Seto K."/>
            <person name="Jeronimo G.H."/>
            <person name="Bonds A.E."/>
            <person name="Quandt C.A."/>
            <person name="Davis W.J."/>
            <person name="Chang Y."/>
            <person name="Federici B.A."/>
            <person name="Kuo A."/>
            <person name="LaButti K."/>
            <person name="Pangilinan J."/>
            <person name="Andreopoulos W."/>
            <person name="Tritt A."/>
            <person name="Riley R."/>
            <person name="Hundley H."/>
            <person name="Johnson J."/>
            <person name="Lipzen A."/>
            <person name="Barry K."/>
            <person name="Lang B.F."/>
            <person name="Cuomo C.A."/>
            <person name="Buchler N.E."/>
            <person name="Grigoriev I.V."/>
            <person name="Spatafora J.W."/>
            <person name="Stajich J.E."/>
            <person name="James T.Y."/>
        </authorList>
    </citation>
    <scope>NUCLEOTIDE SEQUENCE</scope>
    <source>
        <strain evidence="9">AG</strain>
    </source>
</reference>
<dbReference type="Pfam" id="PF10345">
    <property type="entry name" value="Cohesin_load"/>
    <property type="match status" value="1"/>
</dbReference>
<evidence type="ECO:0000256" key="7">
    <source>
        <dbReference type="ARBA" id="ARBA00023306"/>
    </source>
</evidence>